<evidence type="ECO:0000256" key="7">
    <source>
        <dbReference type="ARBA" id="ARBA00023136"/>
    </source>
</evidence>
<dbReference type="AlphaFoldDB" id="A0A1Y0L6U2"/>
<feature type="transmembrane region" description="Helical" evidence="8">
    <location>
        <begin position="221"/>
        <end position="244"/>
    </location>
</feature>
<evidence type="ECO:0000256" key="3">
    <source>
        <dbReference type="ARBA" id="ARBA00022448"/>
    </source>
</evidence>
<dbReference type="GO" id="GO:0005886">
    <property type="term" value="C:plasma membrane"/>
    <property type="evidence" value="ECO:0007669"/>
    <property type="project" value="UniProtKB-SubCell"/>
</dbReference>
<dbReference type="Proteomes" id="UP000195729">
    <property type="component" value="Chromosome"/>
</dbReference>
<dbReference type="SUPFAM" id="SSF103473">
    <property type="entry name" value="MFS general substrate transporter"/>
    <property type="match status" value="1"/>
</dbReference>
<dbReference type="CDD" id="cd17321">
    <property type="entry name" value="MFS_MMR_MDR_like"/>
    <property type="match status" value="1"/>
</dbReference>
<keyword evidence="6 8" id="KW-1133">Transmembrane helix</keyword>
<evidence type="ECO:0000259" key="9">
    <source>
        <dbReference type="PROSITE" id="PS50850"/>
    </source>
</evidence>
<protein>
    <submittedName>
        <fullName evidence="10">MFS transporter</fullName>
    </submittedName>
</protein>
<dbReference type="PANTHER" id="PTHR42718:SF9">
    <property type="entry name" value="MAJOR FACILITATOR SUPERFAMILY MULTIDRUG TRANSPORTER MFSC"/>
    <property type="match status" value="1"/>
</dbReference>
<comment type="similarity">
    <text evidence="2">Belongs to the major facilitator superfamily. EmrB family.</text>
</comment>
<comment type="subcellular location">
    <subcellularLocation>
        <location evidence="1">Cell membrane</location>
        <topology evidence="1">Multi-pass membrane protein</topology>
    </subcellularLocation>
</comment>
<dbReference type="Gene3D" id="1.20.1720.10">
    <property type="entry name" value="Multidrug resistance protein D"/>
    <property type="match status" value="1"/>
</dbReference>
<dbReference type="Pfam" id="PF07690">
    <property type="entry name" value="MFS_1"/>
    <property type="match status" value="1"/>
</dbReference>
<feature type="transmembrane region" description="Helical" evidence="8">
    <location>
        <begin position="134"/>
        <end position="156"/>
    </location>
</feature>
<proteinExistence type="inferred from homology"/>
<dbReference type="Proteomes" id="UP000195814">
    <property type="component" value="Chromosome"/>
</dbReference>
<feature type="transmembrane region" description="Helical" evidence="8">
    <location>
        <begin position="329"/>
        <end position="347"/>
    </location>
</feature>
<accession>A0A1Y0L6U2</accession>
<dbReference type="RefSeq" id="WP_087488125.1">
    <property type="nucleotide sequence ID" value="NZ_CP015579.1"/>
</dbReference>
<dbReference type="PANTHER" id="PTHR42718">
    <property type="entry name" value="MAJOR FACILITATOR SUPERFAMILY MULTIDRUG TRANSPORTER MFSC"/>
    <property type="match status" value="1"/>
</dbReference>
<keyword evidence="12" id="KW-1185">Reference proteome</keyword>
<feature type="transmembrane region" description="Helical" evidence="8">
    <location>
        <begin position="454"/>
        <end position="480"/>
    </location>
</feature>
<dbReference type="OrthoDB" id="2412976at2"/>
<dbReference type="PRINTS" id="PR01036">
    <property type="entry name" value="TCRTETB"/>
</dbReference>
<feature type="transmembrane region" description="Helical" evidence="8">
    <location>
        <begin position="75"/>
        <end position="98"/>
    </location>
</feature>
<dbReference type="KEGG" id="tci:A7K98_08230"/>
<evidence type="ECO:0000313" key="13">
    <source>
        <dbReference type="Proteomes" id="UP000195814"/>
    </source>
</evidence>
<feature type="transmembrane region" description="Helical" evidence="8">
    <location>
        <begin position="265"/>
        <end position="288"/>
    </location>
</feature>
<evidence type="ECO:0000256" key="6">
    <source>
        <dbReference type="ARBA" id="ARBA00022989"/>
    </source>
</evidence>
<feature type="transmembrane region" description="Helical" evidence="8">
    <location>
        <begin position="400"/>
        <end position="421"/>
    </location>
</feature>
<evidence type="ECO:0000256" key="5">
    <source>
        <dbReference type="ARBA" id="ARBA00022692"/>
    </source>
</evidence>
<dbReference type="InterPro" id="IPR011701">
    <property type="entry name" value="MFS"/>
</dbReference>
<dbReference type="EMBL" id="CP015579">
    <property type="protein sequence ID" value="ARU93764.1"/>
    <property type="molecule type" value="Genomic_DNA"/>
</dbReference>
<evidence type="ECO:0000256" key="2">
    <source>
        <dbReference type="ARBA" id="ARBA00008537"/>
    </source>
</evidence>
<feature type="transmembrane region" description="Helical" evidence="8">
    <location>
        <begin position="162"/>
        <end position="182"/>
    </location>
</feature>
<sequence>MQQFQRPALVIAVCLGTFMASLDISIVNVALDTMQSSLNTNMAGLQWVVDAYALCLSALILSSGPLGDRYGRKRIWMAGIALFTIGSAVCALSGSLPVLLTGRVIQGIAGAAVIPGALTLLAHAFPEQKARLKVIGIWSSVSAVSLALGPLLGGWLVNSSGWPSIFVINLPLGIIALLLGAWGLQEDSHPEHAALDPLGQLLSILGLGSLTYGLIVAGEYGWLSIAACGSLLLSALMFVALIWTEQRVARPLLPLSLFRNIHFSGYTLASAVLGFSTYSSIFLVSLFLQQAQGQTAYDTGWKMAPQFIAMALASSLFSRISAWFRSESLAISGFILTGAGLLLLSLLQADSHYSSMALWLMILGAGMGVAIPAVSGLVMRSADAPRAGMASATMNAVRQAGMTLGIALLGSVMSLHARHLLTAPPIYQQPLNISVSSRPVITDHDGLVTLTRHAYASGFSLAVFCAGLVSLLMAAGLVLLCSRLFRAANPADVSAG</sequence>
<evidence type="ECO:0000256" key="8">
    <source>
        <dbReference type="SAM" id="Phobius"/>
    </source>
</evidence>
<dbReference type="NCBIfam" id="TIGR00711">
    <property type="entry name" value="efflux_EmrB"/>
    <property type="match status" value="1"/>
</dbReference>
<keyword evidence="4" id="KW-1003">Cell membrane</keyword>
<dbReference type="Gene3D" id="1.20.1250.20">
    <property type="entry name" value="MFS general substrate transporter like domains"/>
    <property type="match status" value="1"/>
</dbReference>
<evidence type="ECO:0000313" key="12">
    <source>
        <dbReference type="Proteomes" id="UP000195729"/>
    </source>
</evidence>
<feature type="transmembrane region" description="Helical" evidence="8">
    <location>
        <begin position="43"/>
        <end position="63"/>
    </location>
</feature>
<evidence type="ECO:0000313" key="10">
    <source>
        <dbReference type="EMBL" id="ARU93764.1"/>
    </source>
</evidence>
<name>A0A1Y0L6U2_TATCI</name>
<feature type="domain" description="Major facilitator superfamily (MFS) profile" evidence="9">
    <location>
        <begin position="9"/>
        <end position="485"/>
    </location>
</feature>
<feature type="transmembrane region" description="Helical" evidence="8">
    <location>
        <begin position="359"/>
        <end position="379"/>
    </location>
</feature>
<keyword evidence="5 8" id="KW-0812">Transmembrane</keyword>
<reference evidence="12 13" key="1">
    <citation type="submission" date="2016-05" db="EMBL/GenBank/DDBJ databases">
        <title>Complete genome sequence of two 2,5-diketo-D-glunonic acid producing strain Tatumella citrea.</title>
        <authorList>
            <person name="Duan C."/>
            <person name="Yang J."/>
            <person name="Yang S."/>
        </authorList>
    </citation>
    <scope>NUCLEOTIDE SEQUENCE [LARGE SCALE GENOMIC DNA]</scope>
    <source>
        <strain evidence="11 12">ATCC 39140</strain>
        <strain evidence="10 13">DSM 13699</strain>
    </source>
</reference>
<dbReference type="GO" id="GO:0022857">
    <property type="term" value="F:transmembrane transporter activity"/>
    <property type="evidence" value="ECO:0007669"/>
    <property type="project" value="InterPro"/>
</dbReference>
<evidence type="ECO:0000313" key="11">
    <source>
        <dbReference type="EMBL" id="ARU97802.1"/>
    </source>
</evidence>
<gene>
    <name evidence="10" type="ORF">A7K98_08230</name>
    <name evidence="11" type="ORF">A7K99_08230</name>
</gene>
<evidence type="ECO:0000256" key="4">
    <source>
        <dbReference type="ARBA" id="ARBA00022475"/>
    </source>
</evidence>
<feature type="transmembrane region" description="Helical" evidence="8">
    <location>
        <begin position="7"/>
        <end position="31"/>
    </location>
</feature>
<dbReference type="InterPro" id="IPR020846">
    <property type="entry name" value="MFS_dom"/>
</dbReference>
<dbReference type="InterPro" id="IPR036259">
    <property type="entry name" value="MFS_trans_sf"/>
</dbReference>
<evidence type="ECO:0000256" key="1">
    <source>
        <dbReference type="ARBA" id="ARBA00004651"/>
    </source>
</evidence>
<dbReference type="InterPro" id="IPR004638">
    <property type="entry name" value="EmrB-like"/>
</dbReference>
<keyword evidence="7 8" id="KW-0472">Membrane</keyword>
<feature type="transmembrane region" description="Helical" evidence="8">
    <location>
        <begin position="104"/>
        <end position="122"/>
    </location>
</feature>
<dbReference type="EMBL" id="CP015581">
    <property type="protein sequence ID" value="ARU97802.1"/>
    <property type="molecule type" value="Genomic_DNA"/>
</dbReference>
<feature type="transmembrane region" description="Helical" evidence="8">
    <location>
        <begin position="194"/>
        <end position="215"/>
    </location>
</feature>
<keyword evidence="3" id="KW-0813">Transport</keyword>
<organism evidence="10 13">
    <name type="scientific">Tatumella citrea</name>
    <name type="common">Pantoea citrea</name>
    <dbReference type="NCBI Taxonomy" id="53336"/>
    <lineage>
        <taxon>Bacteria</taxon>
        <taxon>Pseudomonadati</taxon>
        <taxon>Pseudomonadota</taxon>
        <taxon>Gammaproteobacteria</taxon>
        <taxon>Enterobacterales</taxon>
        <taxon>Erwiniaceae</taxon>
        <taxon>Tatumella</taxon>
    </lineage>
</organism>
<dbReference type="PROSITE" id="PS50850">
    <property type="entry name" value="MFS"/>
    <property type="match status" value="1"/>
</dbReference>
<feature type="transmembrane region" description="Helical" evidence="8">
    <location>
        <begin position="300"/>
        <end position="317"/>
    </location>
</feature>